<proteinExistence type="predicted"/>
<feature type="compositionally biased region" description="Basic and acidic residues" evidence="2">
    <location>
        <begin position="509"/>
        <end position="529"/>
    </location>
</feature>
<dbReference type="Proteomes" id="UP000254866">
    <property type="component" value="Unassembled WGS sequence"/>
</dbReference>
<dbReference type="GeneID" id="43596310"/>
<feature type="compositionally biased region" description="Polar residues" evidence="2">
    <location>
        <begin position="251"/>
        <end position="267"/>
    </location>
</feature>
<gene>
    <name evidence="3" type="ORF">BP5553_03461</name>
</gene>
<comment type="caution">
    <text evidence="3">The sequence shown here is derived from an EMBL/GenBank/DDBJ whole genome shotgun (WGS) entry which is preliminary data.</text>
</comment>
<feature type="compositionally biased region" description="Acidic residues" evidence="2">
    <location>
        <begin position="494"/>
        <end position="508"/>
    </location>
</feature>
<accession>A0A370TUB6</accession>
<feature type="coiled-coil region" evidence="1">
    <location>
        <begin position="420"/>
        <end position="447"/>
    </location>
</feature>
<dbReference type="STRING" id="2656787.A0A370TUB6"/>
<feature type="compositionally biased region" description="Acidic residues" evidence="2">
    <location>
        <begin position="530"/>
        <end position="539"/>
    </location>
</feature>
<feature type="region of interest" description="Disordered" evidence="2">
    <location>
        <begin position="494"/>
        <end position="539"/>
    </location>
</feature>
<evidence type="ECO:0000313" key="3">
    <source>
        <dbReference type="EMBL" id="RDL39121.1"/>
    </source>
</evidence>
<evidence type="ECO:0000256" key="2">
    <source>
        <dbReference type="SAM" id="MobiDB-lite"/>
    </source>
</evidence>
<organism evidence="3 4">
    <name type="scientific">Venustampulla echinocandica</name>
    <dbReference type="NCBI Taxonomy" id="2656787"/>
    <lineage>
        <taxon>Eukaryota</taxon>
        <taxon>Fungi</taxon>
        <taxon>Dikarya</taxon>
        <taxon>Ascomycota</taxon>
        <taxon>Pezizomycotina</taxon>
        <taxon>Leotiomycetes</taxon>
        <taxon>Helotiales</taxon>
        <taxon>Pleuroascaceae</taxon>
        <taxon>Venustampulla</taxon>
    </lineage>
</organism>
<dbReference type="EMBL" id="NPIC01000002">
    <property type="protein sequence ID" value="RDL39121.1"/>
    <property type="molecule type" value="Genomic_DNA"/>
</dbReference>
<feature type="compositionally biased region" description="Low complexity" evidence="2">
    <location>
        <begin position="193"/>
        <end position="205"/>
    </location>
</feature>
<protein>
    <submittedName>
        <fullName evidence="3">Uncharacterized protein</fullName>
    </submittedName>
</protein>
<feature type="region of interest" description="Disordered" evidence="2">
    <location>
        <begin position="230"/>
        <end position="290"/>
    </location>
</feature>
<feature type="coiled-coil region" evidence="1">
    <location>
        <begin position="356"/>
        <end position="386"/>
    </location>
</feature>
<keyword evidence="4" id="KW-1185">Reference proteome</keyword>
<feature type="compositionally biased region" description="Low complexity" evidence="2">
    <location>
        <begin position="1"/>
        <end position="36"/>
    </location>
</feature>
<dbReference type="AlphaFoldDB" id="A0A370TUB6"/>
<dbReference type="PANTHER" id="PTHR39472:SF1">
    <property type="entry name" value="EXPRESSED PROTEIN"/>
    <property type="match status" value="1"/>
</dbReference>
<name>A0A370TUB6_9HELO</name>
<feature type="region of interest" description="Disordered" evidence="2">
    <location>
        <begin position="120"/>
        <end position="163"/>
    </location>
</feature>
<reference evidence="3 4" key="1">
    <citation type="journal article" date="2018" name="IMA Fungus">
        <title>IMA Genome-F 9: Draft genome sequence of Annulohypoxylon stygium, Aspergillus mulundensis, Berkeleyomyces basicola (syn. Thielaviopsis basicola), Ceratocystis smalleyi, two Cercospora beticola strains, Coleophoma cylindrospora, Fusarium fracticaudum, Phialophora cf. hyalina, and Morchella septimelata.</title>
        <authorList>
            <person name="Wingfield B.D."/>
            <person name="Bills G.F."/>
            <person name="Dong Y."/>
            <person name="Huang W."/>
            <person name="Nel W.J."/>
            <person name="Swalarsk-Parry B.S."/>
            <person name="Vaghefi N."/>
            <person name="Wilken P.M."/>
            <person name="An Z."/>
            <person name="de Beer Z.W."/>
            <person name="De Vos L."/>
            <person name="Chen L."/>
            <person name="Duong T.A."/>
            <person name="Gao Y."/>
            <person name="Hammerbacher A."/>
            <person name="Kikkert J.R."/>
            <person name="Li Y."/>
            <person name="Li H."/>
            <person name="Li K."/>
            <person name="Li Q."/>
            <person name="Liu X."/>
            <person name="Ma X."/>
            <person name="Naidoo K."/>
            <person name="Pethybridge S.J."/>
            <person name="Sun J."/>
            <person name="Steenkamp E.T."/>
            <person name="van der Nest M.A."/>
            <person name="van Wyk S."/>
            <person name="Wingfield M.J."/>
            <person name="Xiong C."/>
            <person name="Yue Q."/>
            <person name="Zhang X."/>
        </authorList>
    </citation>
    <scope>NUCLEOTIDE SEQUENCE [LARGE SCALE GENOMIC DNA]</scope>
    <source>
        <strain evidence="3 4">BP 5553</strain>
    </source>
</reference>
<feature type="region of interest" description="Disordered" evidence="2">
    <location>
        <begin position="179"/>
        <end position="218"/>
    </location>
</feature>
<feature type="region of interest" description="Disordered" evidence="2">
    <location>
        <begin position="1"/>
        <end position="67"/>
    </location>
</feature>
<dbReference type="PANTHER" id="PTHR39472">
    <property type="entry name" value="EXPRESSED PROTEIN"/>
    <property type="match status" value="1"/>
</dbReference>
<dbReference type="RefSeq" id="XP_031871777.1">
    <property type="nucleotide sequence ID" value="XM_032012084.1"/>
</dbReference>
<feature type="compositionally biased region" description="Basic and acidic residues" evidence="2">
    <location>
        <begin position="138"/>
        <end position="149"/>
    </location>
</feature>
<evidence type="ECO:0000313" key="4">
    <source>
        <dbReference type="Proteomes" id="UP000254866"/>
    </source>
</evidence>
<evidence type="ECO:0000256" key="1">
    <source>
        <dbReference type="SAM" id="Coils"/>
    </source>
</evidence>
<dbReference type="OrthoDB" id="5230543at2759"/>
<sequence>MASNMTSAAPDTASATASASASSSSSPLEVPAIILTPPTPPPTPRPARGRARSRAISSANPLLEPVTPEEESVAYLARVINSEREREAALFLLNPGSPEVQRGVSPEREAFERAQQRSGVFQPGGYRGTSLTSHRRFRSDTEGNPHHNQTDLLRFPAPTDPQSTAQYTRASALRYLAGQPGIGRSSPQNLVLTGTDTDTTPSTPTEPQYPSPTHPNPRALLVDVPDFPTDVFEDQHSPPRVAATINRPRRMNSQNYIDTPQGGSNPRQAPPSPSQGMAHTNGMNGGMSAGNGLVGYPTPAGHQSDLNYVMSMVEELSGILRINQQLTASVVDKMGKVREKAKNTNLSNDELIQAVADEMNEDSENLEKDNSELRKALEKSENNKKENWKLAVHGAEILADIAEKMHRFKEQHEADTLAWHKNYRKQLADEREENLNLRNQINDMKAAACRANESLRQMRRYVTDNDKWHEMKVENHHLRTEKRFWKRLALPLIPDDDSEWSDDDDLIDPEEKQREIAKKEKERKDKEDGGSGEDGDQVS</sequence>
<keyword evidence="1" id="KW-0175">Coiled coil</keyword>